<comment type="similarity">
    <text evidence="4">Belongs to the adenylate kinase family.</text>
</comment>
<dbReference type="PRINTS" id="PR00094">
    <property type="entry name" value="ADENYLTKNASE"/>
</dbReference>
<evidence type="ECO:0000256" key="2">
    <source>
        <dbReference type="ARBA" id="ARBA00022741"/>
    </source>
</evidence>
<evidence type="ECO:0000313" key="7">
    <source>
        <dbReference type="Proteomes" id="UP000184255"/>
    </source>
</evidence>
<dbReference type="InterPro" id="IPR000850">
    <property type="entry name" value="Adenylat/UMP-CMP_kin"/>
</dbReference>
<dbReference type="RefSeq" id="XP_041682937.1">
    <property type="nucleotide sequence ID" value="XM_041832478.1"/>
</dbReference>
<evidence type="ECO:0008006" key="8">
    <source>
        <dbReference type="Google" id="ProtNLM"/>
    </source>
</evidence>
<keyword evidence="5" id="KW-0472">Membrane</keyword>
<name>A0A1L7T9I6_FUSMA</name>
<dbReference type="Gene3D" id="3.40.50.300">
    <property type="entry name" value="P-loop containing nucleotide triphosphate hydrolases"/>
    <property type="match status" value="1"/>
</dbReference>
<dbReference type="GO" id="GO:0006139">
    <property type="term" value="P:nucleobase-containing compound metabolic process"/>
    <property type="evidence" value="ECO:0007669"/>
    <property type="project" value="InterPro"/>
</dbReference>
<dbReference type="SUPFAM" id="SSF52540">
    <property type="entry name" value="P-loop containing nucleoside triphosphate hydrolases"/>
    <property type="match status" value="1"/>
</dbReference>
<dbReference type="GeneID" id="65082904"/>
<evidence type="ECO:0000313" key="6">
    <source>
        <dbReference type="EMBL" id="CVK94599.1"/>
    </source>
</evidence>
<dbReference type="EMBL" id="FCQH01000006">
    <property type="protein sequence ID" value="CVK94599.1"/>
    <property type="molecule type" value="Genomic_DNA"/>
</dbReference>
<gene>
    <name evidence="6" type="ORF">FMAN_03633</name>
</gene>
<keyword evidence="5" id="KW-0812">Transmembrane</keyword>
<feature type="transmembrane region" description="Helical" evidence="5">
    <location>
        <begin position="48"/>
        <end position="66"/>
    </location>
</feature>
<evidence type="ECO:0000256" key="5">
    <source>
        <dbReference type="SAM" id="Phobius"/>
    </source>
</evidence>
<keyword evidence="7" id="KW-1185">Reference proteome</keyword>
<dbReference type="PROSITE" id="PS00113">
    <property type="entry name" value="ADENYLATE_KINASE"/>
    <property type="match status" value="1"/>
</dbReference>
<dbReference type="InterPro" id="IPR033690">
    <property type="entry name" value="Adenylat_kinase_CS"/>
</dbReference>
<dbReference type="PANTHER" id="PTHR23359">
    <property type="entry name" value="NUCLEOTIDE KINASE"/>
    <property type="match status" value="1"/>
</dbReference>
<dbReference type="CDD" id="cd01428">
    <property type="entry name" value="ADK"/>
    <property type="match status" value="1"/>
</dbReference>
<dbReference type="Proteomes" id="UP000184255">
    <property type="component" value="Unassembled WGS sequence"/>
</dbReference>
<evidence type="ECO:0000256" key="4">
    <source>
        <dbReference type="RuleBase" id="RU003330"/>
    </source>
</evidence>
<proteinExistence type="inferred from homology"/>
<evidence type="ECO:0000256" key="1">
    <source>
        <dbReference type="ARBA" id="ARBA00022679"/>
    </source>
</evidence>
<evidence type="ECO:0000256" key="3">
    <source>
        <dbReference type="ARBA" id="ARBA00022777"/>
    </source>
</evidence>
<accession>A0A1L7T9I6</accession>
<dbReference type="Pfam" id="PF00406">
    <property type="entry name" value="ADK"/>
    <property type="match status" value="1"/>
</dbReference>
<dbReference type="GO" id="GO:0005524">
    <property type="term" value="F:ATP binding"/>
    <property type="evidence" value="ECO:0007669"/>
    <property type="project" value="InterPro"/>
</dbReference>
<dbReference type="InterPro" id="IPR027417">
    <property type="entry name" value="P-loop_NTPase"/>
</dbReference>
<keyword evidence="3 4" id="KW-0418">Kinase</keyword>
<dbReference type="GO" id="GO:0019205">
    <property type="term" value="F:nucleobase-containing compound kinase activity"/>
    <property type="evidence" value="ECO:0007669"/>
    <property type="project" value="InterPro"/>
</dbReference>
<keyword evidence="1 4" id="KW-0808">Transferase</keyword>
<dbReference type="AlphaFoldDB" id="A0A1L7T9I6"/>
<comment type="caution">
    <text evidence="6">The sequence shown here is derived from an EMBL/GenBank/DDBJ whole genome shotgun (WGS) entry which is preliminary data.</text>
</comment>
<keyword evidence="5" id="KW-1133">Transmembrane helix</keyword>
<protein>
    <recommendedName>
        <fullName evidence="8">Adenylate kinase</fullName>
    </recommendedName>
</protein>
<sequence>MIHCQLGCVCVTRACVTIRLMPQQQPNTAIIKPTNRRMKLHAKSGGKSRSFAIVFIIGTVISALHLSHPPLLTRPCFNLGAPGAGKGTLSAYLAQKYNLVHYSVGDGLRAWMRLNRSTELAAKIQSKLDNQGFLTSEDLNPFIYREILDAINLNEPEVKGILIDGYPRCIEQLDSFGTWPFQDTMPLAPSDGGNISLDIKPDLVLSFQITNQNARARYLSRGRDTNDSADKFEKRFTEYELETLPVEQEYRKRGILISIDVNGTKDENIGALTESLLQCEIWQKAIGG</sequence>
<organism evidence="6 7">
    <name type="scientific">Fusarium mangiferae</name>
    <name type="common">Mango malformation disease fungus</name>
    <dbReference type="NCBI Taxonomy" id="192010"/>
    <lineage>
        <taxon>Eukaryota</taxon>
        <taxon>Fungi</taxon>
        <taxon>Dikarya</taxon>
        <taxon>Ascomycota</taxon>
        <taxon>Pezizomycotina</taxon>
        <taxon>Sordariomycetes</taxon>
        <taxon>Hypocreomycetidae</taxon>
        <taxon>Hypocreales</taxon>
        <taxon>Nectriaceae</taxon>
        <taxon>Fusarium</taxon>
        <taxon>Fusarium fujikuroi species complex</taxon>
    </lineage>
</organism>
<keyword evidence="2" id="KW-0547">Nucleotide-binding</keyword>
<dbReference type="VEuPathDB" id="FungiDB:FMAN_03633"/>
<reference evidence="7" key="1">
    <citation type="journal article" date="2016" name="Genome Biol. Evol.">
        <title>Comparative 'omics' of the Fusarium fujikuroi species complex highlights differences in genetic potential and metabolite synthesis.</title>
        <authorList>
            <person name="Niehaus E.-M."/>
            <person name="Muensterkoetter M."/>
            <person name="Proctor R.H."/>
            <person name="Brown D.W."/>
            <person name="Sharon A."/>
            <person name="Idan Y."/>
            <person name="Oren-Young L."/>
            <person name="Sieber C.M."/>
            <person name="Novak O."/>
            <person name="Pencik A."/>
            <person name="Tarkowska D."/>
            <person name="Hromadova K."/>
            <person name="Freeman S."/>
            <person name="Maymon M."/>
            <person name="Elazar M."/>
            <person name="Youssef S.A."/>
            <person name="El-Shabrawy E.S.M."/>
            <person name="Shalaby A.B.A."/>
            <person name="Houterman P."/>
            <person name="Brock N.L."/>
            <person name="Burkhardt I."/>
            <person name="Tsavkelova E.A."/>
            <person name="Dickschat J.S."/>
            <person name="Galuszka P."/>
            <person name="Gueldener U."/>
            <person name="Tudzynski B."/>
        </authorList>
    </citation>
    <scope>NUCLEOTIDE SEQUENCE [LARGE SCALE GENOMIC DNA]</scope>
    <source>
        <strain evidence="7">MRC7560</strain>
    </source>
</reference>